<dbReference type="EMBL" id="HACA01017274">
    <property type="protein sequence ID" value="CDW34635.1"/>
    <property type="molecule type" value="Transcribed_RNA"/>
</dbReference>
<dbReference type="PROSITE" id="PS50294">
    <property type="entry name" value="WD_REPEATS_REGION"/>
    <property type="match status" value="1"/>
</dbReference>
<evidence type="ECO:0000256" key="3">
    <source>
        <dbReference type="ARBA" id="ARBA00004906"/>
    </source>
</evidence>
<keyword evidence="5 10" id="KW-0853">WD repeat</keyword>
<evidence type="ECO:0000256" key="9">
    <source>
        <dbReference type="ARBA" id="ARBA00038022"/>
    </source>
</evidence>
<comment type="subcellular location">
    <subcellularLocation>
        <location evidence="2">Cytoplasm</location>
    </subcellularLocation>
    <subcellularLocation>
        <location evidence="1">Nucleus</location>
    </subcellularLocation>
</comment>
<dbReference type="GeneID" id="121116339"/>
<keyword evidence="4" id="KW-0963">Cytoplasm</keyword>
<dbReference type="AlphaFoldDB" id="A0A0K2U994"/>
<feature type="domain" description="DDB1- and CUL4-associated factor 12 beta-propeller" evidence="11">
    <location>
        <begin position="123"/>
        <end position="479"/>
    </location>
</feature>
<dbReference type="OrthoDB" id="9610195at2759"/>
<evidence type="ECO:0000256" key="10">
    <source>
        <dbReference type="PROSITE-ProRule" id="PRU00221"/>
    </source>
</evidence>
<organism evidence="12">
    <name type="scientific">Lepeophtheirus salmonis</name>
    <name type="common">Salmon louse</name>
    <name type="synonym">Caligus salmonis</name>
    <dbReference type="NCBI Taxonomy" id="72036"/>
    <lineage>
        <taxon>Eukaryota</taxon>
        <taxon>Metazoa</taxon>
        <taxon>Ecdysozoa</taxon>
        <taxon>Arthropoda</taxon>
        <taxon>Crustacea</taxon>
        <taxon>Multicrustacea</taxon>
        <taxon>Hexanauplia</taxon>
        <taxon>Copepoda</taxon>
        <taxon>Siphonostomatoida</taxon>
        <taxon>Caligidae</taxon>
        <taxon>Lepeophtheirus</taxon>
    </lineage>
</organism>
<evidence type="ECO:0000256" key="2">
    <source>
        <dbReference type="ARBA" id="ARBA00004496"/>
    </source>
</evidence>
<keyword evidence="7" id="KW-0833">Ubl conjugation pathway</keyword>
<comment type="similarity">
    <text evidence="9">Belongs to the WD repeat DCAF12 family.</text>
</comment>
<proteinExistence type="inferred from homology"/>
<evidence type="ECO:0000256" key="6">
    <source>
        <dbReference type="ARBA" id="ARBA00022737"/>
    </source>
</evidence>
<name>A0A0K2U994_LEPSM</name>
<dbReference type="RefSeq" id="XP_040566506.1">
    <property type="nucleotide sequence ID" value="XM_040710572.2"/>
</dbReference>
<dbReference type="GO" id="GO:0005634">
    <property type="term" value="C:nucleus"/>
    <property type="evidence" value="ECO:0007669"/>
    <property type="project" value="UniProtKB-SubCell"/>
</dbReference>
<accession>A0A0K2U994</accession>
<reference evidence="12" key="1">
    <citation type="submission" date="2014-05" db="EMBL/GenBank/DDBJ databases">
        <authorList>
            <person name="Chronopoulou M."/>
        </authorList>
    </citation>
    <scope>NUCLEOTIDE SEQUENCE</scope>
    <source>
        <tissue evidence="12">Whole organism</tissue>
    </source>
</reference>
<dbReference type="PROSITE" id="PS50082">
    <property type="entry name" value="WD_REPEATS_2"/>
    <property type="match status" value="1"/>
</dbReference>
<evidence type="ECO:0000256" key="1">
    <source>
        <dbReference type="ARBA" id="ARBA00004123"/>
    </source>
</evidence>
<feature type="repeat" description="WD" evidence="10">
    <location>
        <begin position="226"/>
        <end position="266"/>
    </location>
</feature>
<protein>
    <recommendedName>
        <fullName evidence="11">DDB1- and CUL4-associated factor 12 beta-propeller domain-containing protein</fullName>
    </recommendedName>
</protein>
<dbReference type="GO" id="GO:0005737">
    <property type="term" value="C:cytoplasm"/>
    <property type="evidence" value="ECO:0007669"/>
    <property type="project" value="UniProtKB-SubCell"/>
</dbReference>
<evidence type="ECO:0000256" key="7">
    <source>
        <dbReference type="ARBA" id="ARBA00022786"/>
    </source>
</evidence>
<keyword evidence="8" id="KW-0539">Nucleus</keyword>
<evidence type="ECO:0000313" key="12">
    <source>
        <dbReference type="EMBL" id="CDW34635.1"/>
    </source>
</evidence>
<evidence type="ECO:0000259" key="11">
    <source>
        <dbReference type="Pfam" id="PF23760"/>
    </source>
</evidence>
<dbReference type="Pfam" id="PF23760">
    <property type="entry name" value="Beta-prop_DCAF12"/>
    <property type="match status" value="1"/>
</dbReference>
<comment type="pathway">
    <text evidence="3">Protein modification; protein ubiquitination.</text>
</comment>
<evidence type="ECO:0000256" key="5">
    <source>
        <dbReference type="ARBA" id="ARBA00022574"/>
    </source>
</evidence>
<dbReference type="PANTHER" id="PTHR19860">
    <property type="entry name" value="DDB1- AND CUL4-ASSOCIATED FACTOR 12-RELATED"/>
    <property type="match status" value="1"/>
</dbReference>
<dbReference type="InterPro" id="IPR001680">
    <property type="entry name" value="WD40_rpt"/>
</dbReference>
<dbReference type="GO" id="GO:0080008">
    <property type="term" value="C:Cul4-RING E3 ubiquitin ligase complex"/>
    <property type="evidence" value="ECO:0007669"/>
    <property type="project" value="TreeGrafter"/>
</dbReference>
<evidence type="ECO:0000256" key="4">
    <source>
        <dbReference type="ARBA" id="ARBA00022490"/>
    </source>
</evidence>
<dbReference type="InterPro" id="IPR056151">
    <property type="entry name" value="Beta-prop_DCAF12"/>
</dbReference>
<keyword evidence="6" id="KW-0677">Repeat</keyword>
<dbReference type="Gene3D" id="2.130.10.10">
    <property type="entry name" value="YVTN repeat-like/Quinoprotein amine dehydrogenase"/>
    <property type="match status" value="2"/>
</dbReference>
<dbReference type="SUPFAM" id="SSF50978">
    <property type="entry name" value="WD40 repeat-like"/>
    <property type="match status" value="1"/>
</dbReference>
<dbReference type="InterPro" id="IPR051191">
    <property type="entry name" value="DCAF12"/>
</dbReference>
<dbReference type="InterPro" id="IPR015943">
    <property type="entry name" value="WD40/YVTN_repeat-like_dom_sf"/>
</dbReference>
<dbReference type="InterPro" id="IPR036322">
    <property type="entry name" value="WD40_repeat_dom_sf"/>
</dbReference>
<dbReference type="PANTHER" id="PTHR19860:SF16">
    <property type="entry name" value="DDB1- AND CUL4-ASSOCIATED FACTOR 12"/>
    <property type="match status" value="1"/>
</dbReference>
<dbReference type="SMART" id="SM00320">
    <property type="entry name" value="WD40"/>
    <property type="match status" value="4"/>
</dbReference>
<sequence>MSGLLSNHRSYRELAFVNRRPVEGSCTVGVSALIALRRQKLIFSQHNNGSESNKSADFVYYDDEDDSSSDYEGDEGFLPFGGDSVSCNFADCLMNRELGLDRCGFQRMRLTSEYGTRHMLSNAMLREYPLSVPDMNKVFSSQWLSYRQVVFGTKCNKLMVYDVNTRHLDQIPSLASSNSNNSSQSHCGIHSIQINPSRTLLATGAKNTHDIAVYRLPTLDPVCVGENAHEDWIFDIAWLDDQFLVSGSRDGSLALWRITDEMIQKVANSEIPSHLSIKPLSKKHCKSAQRVRSLCYNERSQEVVAISGNGFIHCWNALKFKQLMSKKLPHSVENVCLSTDEDSTMYAVGSKANTDLLDARTLQAIRKISSRHNGYGIRSVSFKGNILTIGTGLGMILFWDLRAGKFLESTMNSNRAVSLKTSKGWLRREEHYLHNEPLNVALRYSPAIYTHCYDISGTRLFAAGGPLESDAMGNYVGLFQ</sequence>
<dbReference type="CTD" id="25853"/>
<dbReference type="KEGG" id="lsm:121116339"/>
<evidence type="ECO:0000256" key="8">
    <source>
        <dbReference type="ARBA" id="ARBA00023242"/>
    </source>
</evidence>